<dbReference type="AlphaFoldDB" id="A0A2B2LI03"/>
<sequence length="65" mass="7666">MTFKRNKVLAVKILDASHCIIFSQNIYIVIPKEPGRSDVSEQRYTEDLPALIKEIERTSKRKWNF</sequence>
<name>A0A2B2LI03_BACCE</name>
<dbReference type="Proteomes" id="UP000224386">
    <property type="component" value="Unassembled WGS sequence"/>
</dbReference>
<proteinExistence type="predicted"/>
<gene>
    <name evidence="1" type="ORF">COK05_17215</name>
</gene>
<evidence type="ECO:0000313" key="2">
    <source>
        <dbReference type="Proteomes" id="UP000224386"/>
    </source>
</evidence>
<dbReference type="EMBL" id="NVAP01000038">
    <property type="protein sequence ID" value="PFQ44427.1"/>
    <property type="molecule type" value="Genomic_DNA"/>
</dbReference>
<dbReference type="RefSeq" id="WP_098613536.1">
    <property type="nucleotide sequence ID" value="NZ_NVAP01000038.1"/>
</dbReference>
<comment type="caution">
    <text evidence="1">The sequence shown here is derived from an EMBL/GenBank/DDBJ whole genome shotgun (WGS) entry which is preliminary data.</text>
</comment>
<protein>
    <submittedName>
        <fullName evidence="1">Uncharacterized protein</fullName>
    </submittedName>
</protein>
<evidence type="ECO:0000313" key="1">
    <source>
        <dbReference type="EMBL" id="PFQ44427.1"/>
    </source>
</evidence>
<reference evidence="1 2" key="1">
    <citation type="submission" date="2017-09" db="EMBL/GenBank/DDBJ databases">
        <title>Large-scale bioinformatics analysis of Bacillus genomes uncovers conserved roles of natural products in bacterial physiology.</title>
        <authorList>
            <consortium name="Agbiome Team Llc"/>
            <person name="Bleich R.M."/>
            <person name="Grubbs K.J."/>
            <person name="Santa Maria K.C."/>
            <person name="Allen S.E."/>
            <person name="Farag S."/>
            <person name="Shank E.A."/>
            <person name="Bowers A."/>
        </authorList>
    </citation>
    <scope>NUCLEOTIDE SEQUENCE [LARGE SCALE GENOMIC DNA]</scope>
    <source>
        <strain evidence="1 2">AFS070861</strain>
    </source>
</reference>
<accession>A0A2B2LI03</accession>
<organism evidence="1 2">
    <name type="scientific">Bacillus cereus</name>
    <dbReference type="NCBI Taxonomy" id="1396"/>
    <lineage>
        <taxon>Bacteria</taxon>
        <taxon>Bacillati</taxon>
        <taxon>Bacillota</taxon>
        <taxon>Bacilli</taxon>
        <taxon>Bacillales</taxon>
        <taxon>Bacillaceae</taxon>
        <taxon>Bacillus</taxon>
        <taxon>Bacillus cereus group</taxon>
    </lineage>
</organism>